<dbReference type="CDD" id="cd03112">
    <property type="entry name" value="CobW-like"/>
    <property type="match status" value="1"/>
</dbReference>
<evidence type="ECO:0000256" key="4">
    <source>
        <dbReference type="ARBA" id="ARBA00034320"/>
    </source>
</evidence>
<keyword evidence="8" id="KW-1185">Reference proteome</keyword>
<dbReference type="AlphaFoldDB" id="A0A8J8TTI5"/>
<dbReference type="InterPro" id="IPR027417">
    <property type="entry name" value="P-loop_NTPase"/>
</dbReference>
<dbReference type="RefSeq" id="WP_148857087.1">
    <property type="nucleotide sequence ID" value="NZ_PHNJ01000002.1"/>
</dbReference>
<keyword evidence="3" id="KW-0143">Chaperone</keyword>
<reference evidence="7" key="1">
    <citation type="submission" date="2017-11" db="EMBL/GenBank/DDBJ databases">
        <authorList>
            <person name="Kajale S.C."/>
            <person name="Sharma A."/>
        </authorList>
    </citation>
    <scope>NUCLEOTIDE SEQUENCE</scope>
    <source>
        <strain evidence="7">LS1_42</strain>
    </source>
</reference>
<organism evidence="7 8">
    <name type="scientific">Natronococcus pandeyae</name>
    <dbReference type="NCBI Taxonomy" id="2055836"/>
    <lineage>
        <taxon>Archaea</taxon>
        <taxon>Methanobacteriati</taxon>
        <taxon>Methanobacteriota</taxon>
        <taxon>Stenosarchaea group</taxon>
        <taxon>Halobacteria</taxon>
        <taxon>Halobacteriales</taxon>
        <taxon>Natrialbaceae</taxon>
        <taxon>Natronococcus</taxon>
    </lineage>
</organism>
<accession>A0A8J8TTI5</accession>
<gene>
    <name evidence="7" type="ORF">CV102_06725</name>
</gene>
<dbReference type="InterPro" id="IPR003495">
    <property type="entry name" value="CobW/HypB/UreG_nucleotide-bd"/>
</dbReference>
<comment type="catalytic activity">
    <reaction evidence="5">
        <text>GTP + H2O = GDP + phosphate + H(+)</text>
        <dbReference type="Rhea" id="RHEA:19669"/>
        <dbReference type="ChEBI" id="CHEBI:15377"/>
        <dbReference type="ChEBI" id="CHEBI:15378"/>
        <dbReference type="ChEBI" id="CHEBI:37565"/>
        <dbReference type="ChEBI" id="CHEBI:43474"/>
        <dbReference type="ChEBI" id="CHEBI:58189"/>
    </reaction>
    <physiologicalReaction direction="left-to-right" evidence="5">
        <dbReference type="Rhea" id="RHEA:19670"/>
    </physiologicalReaction>
</comment>
<dbReference type="Gene3D" id="3.30.1220.10">
    <property type="entry name" value="CobW-like, C-terminal domain"/>
    <property type="match status" value="1"/>
</dbReference>
<dbReference type="Gene3D" id="3.40.50.300">
    <property type="entry name" value="P-loop containing nucleotide triphosphate hydrolases"/>
    <property type="match status" value="1"/>
</dbReference>
<evidence type="ECO:0000259" key="6">
    <source>
        <dbReference type="SMART" id="SM00833"/>
    </source>
</evidence>
<sequence>MTDERIPVTVLSGSLGAGKTTVLNHVLTADHGLEVAVVVNDMGDVNVDAEHVTQQSDLGGEEEIIEMSNGCICCRLRGDMLDEVGRLADRREFDYLLVESSGISEPVPVAQTFAMGFEDADFDPTDTYELDTMVTVVNAHSFWESFDSGEALVSEALSGDSGRVPEEVLLDQIEFCDVLLLNKCDLVPDEAIAEIETVLERLQPRAKFVRTEFGDVDPDEILGTGRFDFQAASNSAGWKHELQHDHHHDPQEEHGVTSFVYERDRPFHPGRIAGLLSDLPDELIRAKGFFWSAGREDVAMGVDKAGTSVRAGPSGQWLATLPEAEREQYFAARPGLEEDWDEEWGDRMTRLVFIGREFDEEPLIDRLDECVLTDAEFEDDDWSTYADPFEPEDRRELALANE</sequence>
<keyword evidence="1" id="KW-0547">Nucleotide-binding</keyword>
<evidence type="ECO:0000313" key="7">
    <source>
        <dbReference type="EMBL" id="TYL39954.1"/>
    </source>
</evidence>
<proteinExistence type="inferred from homology"/>
<keyword evidence="2" id="KW-0378">Hydrolase</keyword>
<evidence type="ECO:0000313" key="8">
    <source>
        <dbReference type="Proteomes" id="UP000766904"/>
    </source>
</evidence>
<comment type="caution">
    <text evidence="7">The sequence shown here is derived from an EMBL/GenBank/DDBJ whole genome shotgun (WGS) entry which is preliminary data.</text>
</comment>
<evidence type="ECO:0000256" key="5">
    <source>
        <dbReference type="ARBA" id="ARBA00049117"/>
    </source>
</evidence>
<name>A0A8J8TTI5_9EURY</name>
<dbReference type="InterPro" id="IPR051927">
    <property type="entry name" value="Zn_Chap_cDPG_Synth"/>
</dbReference>
<evidence type="ECO:0000256" key="2">
    <source>
        <dbReference type="ARBA" id="ARBA00022801"/>
    </source>
</evidence>
<evidence type="ECO:0000256" key="3">
    <source>
        <dbReference type="ARBA" id="ARBA00023186"/>
    </source>
</evidence>
<dbReference type="Pfam" id="PF02492">
    <property type="entry name" value="cobW"/>
    <property type="match status" value="1"/>
</dbReference>
<dbReference type="InterPro" id="IPR036627">
    <property type="entry name" value="CobW-likC_sf"/>
</dbReference>
<dbReference type="PANTHER" id="PTHR43603">
    <property type="entry name" value="COBW DOMAIN-CONTAINING PROTEIN DDB_G0274527"/>
    <property type="match status" value="1"/>
</dbReference>
<dbReference type="GO" id="GO:0000166">
    <property type="term" value="F:nucleotide binding"/>
    <property type="evidence" value="ECO:0007669"/>
    <property type="project" value="UniProtKB-KW"/>
</dbReference>
<evidence type="ECO:0000256" key="1">
    <source>
        <dbReference type="ARBA" id="ARBA00022741"/>
    </source>
</evidence>
<dbReference type="InterPro" id="IPR011629">
    <property type="entry name" value="CobW-like_C"/>
</dbReference>
<dbReference type="GO" id="GO:0016787">
    <property type="term" value="F:hydrolase activity"/>
    <property type="evidence" value="ECO:0007669"/>
    <property type="project" value="UniProtKB-KW"/>
</dbReference>
<dbReference type="EMBL" id="PHNJ01000002">
    <property type="protein sequence ID" value="TYL39954.1"/>
    <property type="molecule type" value="Genomic_DNA"/>
</dbReference>
<comment type="similarity">
    <text evidence="4">Belongs to the SIMIBI class G3E GTPase family. ZNG1 subfamily.</text>
</comment>
<dbReference type="Pfam" id="PF07683">
    <property type="entry name" value="CobW_C"/>
    <property type="match status" value="1"/>
</dbReference>
<dbReference type="SUPFAM" id="SSF52540">
    <property type="entry name" value="P-loop containing nucleoside triphosphate hydrolases"/>
    <property type="match status" value="1"/>
</dbReference>
<feature type="domain" description="CobW C-terminal" evidence="6">
    <location>
        <begin position="256"/>
        <end position="371"/>
    </location>
</feature>
<dbReference type="Proteomes" id="UP000766904">
    <property type="component" value="Unassembled WGS sequence"/>
</dbReference>
<dbReference type="SMART" id="SM00833">
    <property type="entry name" value="CobW_C"/>
    <property type="match status" value="1"/>
</dbReference>
<dbReference type="PANTHER" id="PTHR43603:SF1">
    <property type="entry name" value="ZINC-REGULATED GTPASE METALLOPROTEIN ACTIVATOR 1"/>
    <property type="match status" value="1"/>
</dbReference>
<dbReference type="OrthoDB" id="359387at2157"/>
<protein>
    <submittedName>
        <fullName evidence="7">Cobalamin biosynthesis protein CobW</fullName>
    </submittedName>
</protein>